<dbReference type="InterPro" id="IPR050220">
    <property type="entry name" value="Type_II_DNA_Topoisomerases"/>
</dbReference>
<dbReference type="EMBL" id="VTOW01000002">
    <property type="protein sequence ID" value="NKE70928.1"/>
    <property type="molecule type" value="Genomic_DNA"/>
</dbReference>
<keyword evidence="8" id="KW-1185">Reference proteome</keyword>
<comment type="catalytic activity">
    <reaction evidence="1">
        <text>ATP-dependent breakage, passage and rejoining of double-stranded DNA.</text>
        <dbReference type="EC" id="5.6.2.2"/>
    </reaction>
</comment>
<dbReference type="PANTHER" id="PTHR43493:SF5">
    <property type="entry name" value="DNA GYRASE SUBUNIT A, CHLOROPLASTIC_MITOCHONDRIAL"/>
    <property type="match status" value="1"/>
</dbReference>
<dbReference type="InterPro" id="IPR002205">
    <property type="entry name" value="Topo_IIA_dom_A"/>
</dbReference>
<protein>
    <recommendedName>
        <fullName evidence="6">Topo IIA-type catalytic domain-containing protein</fullName>
    </recommendedName>
</protein>
<dbReference type="SMART" id="SM00434">
    <property type="entry name" value="TOP4c"/>
    <property type="match status" value="1"/>
</dbReference>
<keyword evidence="4" id="KW-0238">DNA-binding</keyword>
<keyword evidence="5" id="KW-0413">Isomerase</keyword>
<gene>
    <name evidence="7" type="ORF">MNODULE_09270</name>
</gene>
<evidence type="ECO:0000259" key="6">
    <source>
        <dbReference type="SMART" id="SM00434"/>
    </source>
</evidence>
<dbReference type="PANTHER" id="PTHR43493">
    <property type="entry name" value="DNA GYRASE/TOPOISOMERASE SUBUNIT A"/>
    <property type="match status" value="1"/>
</dbReference>
<dbReference type="SUPFAM" id="SSF56719">
    <property type="entry name" value="Type II DNA topoisomerase"/>
    <property type="match status" value="1"/>
</dbReference>
<name>A0A7X6IAU3_9BACT</name>
<dbReference type="GO" id="GO:0009330">
    <property type="term" value="C:DNA topoisomerase type II (double strand cut, ATP-hydrolyzing) complex"/>
    <property type="evidence" value="ECO:0007669"/>
    <property type="project" value="TreeGrafter"/>
</dbReference>
<evidence type="ECO:0000256" key="1">
    <source>
        <dbReference type="ARBA" id="ARBA00000185"/>
    </source>
</evidence>
<dbReference type="Gene3D" id="3.30.1360.40">
    <property type="match status" value="1"/>
</dbReference>
<organism evidence="7 8">
    <name type="scientific">Candidatus Manganitrophus noduliformans</name>
    <dbReference type="NCBI Taxonomy" id="2606439"/>
    <lineage>
        <taxon>Bacteria</taxon>
        <taxon>Pseudomonadati</taxon>
        <taxon>Nitrospirota</taxon>
        <taxon>Nitrospiria</taxon>
        <taxon>Candidatus Troglogloeales</taxon>
        <taxon>Candidatus Manganitrophaceae</taxon>
        <taxon>Candidatus Manganitrophus</taxon>
    </lineage>
</organism>
<evidence type="ECO:0000313" key="7">
    <source>
        <dbReference type="EMBL" id="NKE70928.1"/>
    </source>
</evidence>
<dbReference type="GO" id="GO:0003677">
    <property type="term" value="F:DNA binding"/>
    <property type="evidence" value="ECO:0007669"/>
    <property type="project" value="UniProtKB-KW"/>
</dbReference>
<keyword evidence="3" id="KW-0799">Topoisomerase</keyword>
<dbReference type="InterPro" id="IPR013760">
    <property type="entry name" value="Topo_IIA-like_dom_sf"/>
</dbReference>
<dbReference type="InterPro" id="IPR013758">
    <property type="entry name" value="Topo_IIA_A/C_ab"/>
</dbReference>
<evidence type="ECO:0000313" key="8">
    <source>
        <dbReference type="Proteomes" id="UP000534783"/>
    </source>
</evidence>
<dbReference type="GO" id="GO:0003918">
    <property type="term" value="F:DNA topoisomerase type II (double strand cut, ATP-hydrolyzing) activity"/>
    <property type="evidence" value="ECO:0007669"/>
    <property type="project" value="UniProtKB-EC"/>
</dbReference>
<feature type="domain" description="Topo IIA-type catalytic" evidence="6">
    <location>
        <begin position="65"/>
        <end position="368"/>
    </location>
</feature>
<evidence type="ECO:0000256" key="4">
    <source>
        <dbReference type="ARBA" id="ARBA00023125"/>
    </source>
</evidence>
<proteinExistence type="inferred from homology"/>
<evidence type="ECO:0000256" key="2">
    <source>
        <dbReference type="ARBA" id="ARBA00008263"/>
    </source>
</evidence>
<reference evidence="7 8" key="1">
    <citation type="journal article" date="2020" name="Nature">
        <title>Bacterial chemolithoautotrophy via manganese oxidation.</title>
        <authorList>
            <person name="Yu H."/>
            <person name="Leadbetter J.R."/>
        </authorList>
    </citation>
    <scope>NUCLEOTIDE SEQUENCE [LARGE SCALE GENOMIC DNA]</scope>
    <source>
        <strain evidence="7 8">Mn-1</strain>
    </source>
</reference>
<dbReference type="Gene3D" id="3.90.199.10">
    <property type="entry name" value="Topoisomerase II, domain 5"/>
    <property type="match status" value="1"/>
</dbReference>
<comment type="caution">
    <text evidence="7">The sequence shown here is derived from an EMBL/GenBank/DDBJ whole genome shotgun (WGS) entry which is preliminary data.</text>
</comment>
<dbReference type="RefSeq" id="WP_168059277.1">
    <property type="nucleotide sequence ID" value="NZ_VTOW01000002.1"/>
</dbReference>
<comment type="similarity">
    <text evidence="2">Belongs to the type II topoisomerase GyrA/ParC subunit family.</text>
</comment>
<dbReference type="GO" id="GO:0006265">
    <property type="term" value="P:DNA topological change"/>
    <property type="evidence" value="ECO:0007669"/>
    <property type="project" value="InterPro"/>
</dbReference>
<sequence>MDDFLFLDGLTPLQRRLIDICRAEAPNDRILINAKDILKVLALNDWKMDENDFEYDCEALSSYVEPIESYPPDSLGYAYRMILQLGLPWRCRYPHFELRGMYGDPHDEVPQGPEYVELRLSRFSHIVMPVGKAPLLPLALLNGASLPDGRQIPPHHLEELWTAFEQIRQSPELPLDELMEFLPGPDFASGGVVGGHTAVRALYADGKGELILRADIQTEMEGARTRLSINSLPDGVLVRTVMQQLRSLLEEGTIQLHLLKNASERNQIRIILDAPRRWSAEALKEILFNKTDLEKRVLFHCSASDASGWKGGVSLIETLKQATARCTLSWERKDDEPIEHIPLLREIQEFGGYKSPLSDLIDPRRSRLLNIS</sequence>
<evidence type="ECO:0000256" key="3">
    <source>
        <dbReference type="ARBA" id="ARBA00023029"/>
    </source>
</evidence>
<dbReference type="GO" id="GO:0005524">
    <property type="term" value="F:ATP binding"/>
    <property type="evidence" value="ECO:0007669"/>
    <property type="project" value="InterPro"/>
</dbReference>
<dbReference type="Proteomes" id="UP000534783">
    <property type="component" value="Unassembled WGS sequence"/>
</dbReference>
<dbReference type="AlphaFoldDB" id="A0A7X6IAU3"/>
<evidence type="ECO:0000256" key="5">
    <source>
        <dbReference type="ARBA" id="ARBA00023235"/>
    </source>
</evidence>
<accession>A0A7X6IAU3</accession>
<dbReference type="Pfam" id="PF00521">
    <property type="entry name" value="DNA_topoisoIV"/>
    <property type="match status" value="1"/>
</dbReference>